<evidence type="ECO:0000313" key="2">
    <source>
        <dbReference type="Proteomes" id="UP000001307"/>
    </source>
</evidence>
<sequence>ARPPSYYLTNDIILEPERFLSLYVMRIQRLFMGFLTSLVSSKVQITRVALWTNTSDCIFSLCACLFSVDDGLTSSFYTIK</sequence>
<dbReference type="AlphaFoldDB" id="E4Y085"/>
<keyword evidence="2" id="KW-1185">Reference proteome</keyword>
<dbReference type="EMBL" id="FN653470">
    <property type="protein sequence ID" value="CBY15297.1"/>
    <property type="molecule type" value="Genomic_DNA"/>
</dbReference>
<dbReference type="Proteomes" id="UP000001307">
    <property type="component" value="Unassembled WGS sequence"/>
</dbReference>
<proteinExistence type="predicted"/>
<protein>
    <submittedName>
        <fullName evidence="1">Uncharacterized protein</fullName>
    </submittedName>
</protein>
<feature type="non-terminal residue" evidence="1">
    <location>
        <position position="1"/>
    </location>
</feature>
<gene>
    <name evidence="1" type="ORF">GSOID_T00012197001</name>
</gene>
<name>E4Y085_OIKDI</name>
<organism evidence="1">
    <name type="scientific">Oikopleura dioica</name>
    <name type="common">Tunicate</name>
    <dbReference type="NCBI Taxonomy" id="34765"/>
    <lineage>
        <taxon>Eukaryota</taxon>
        <taxon>Metazoa</taxon>
        <taxon>Chordata</taxon>
        <taxon>Tunicata</taxon>
        <taxon>Appendicularia</taxon>
        <taxon>Copelata</taxon>
        <taxon>Oikopleuridae</taxon>
        <taxon>Oikopleura</taxon>
    </lineage>
</organism>
<evidence type="ECO:0000313" key="1">
    <source>
        <dbReference type="EMBL" id="CBY15297.1"/>
    </source>
</evidence>
<reference evidence="1" key="1">
    <citation type="journal article" date="2010" name="Science">
        <title>Plasticity of animal genome architecture unmasked by rapid evolution of a pelagic tunicate.</title>
        <authorList>
            <person name="Denoeud F."/>
            <person name="Henriet S."/>
            <person name="Mungpakdee S."/>
            <person name="Aury J.M."/>
            <person name="Da Silva C."/>
            <person name="Brinkmann H."/>
            <person name="Mikhaleva J."/>
            <person name="Olsen L.C."/>
            <person name="Jubin C."/>
            <person name="Canestro C."/>
            <person name="Bouquet J.M."/>
            <person name="Danks G."/>
            <person name="Poulain J."/>
            <person name="Campsteijn C."/>
            <person name="Adamski M."/>
            <person name="Cross I."/>
            <person name="Yadetie F."/>
            <person name="Muffato M."/>
            <person name="Louis A."/>
            <person name="Butcher S."/>
            <person name="Tsagkogeorga G."/>
            <person name="Konrad A."/>
            <person name="Singh S."/>
            <person name="Jensen M.F."/>
            <person name="Cong E.H."/>
            <person name="Eikeseth-Otteraa H."/>
            <person name="Noel B."/>
            <person name="Anthouard V."/>
            <person name="Porcel B.M."/>
            <person name="Kachouri-Lafond R."/>
            <person name="Nishino A."/>
            <person name="Ugolini M."/>
            <person name="Chourrout P."/>
            <person name="Nishida H."/>
            <person name="Aasland R."/>
            <person name="Huzurbazar S."/>
            <person name="Westhof E."/>
            <person name="Delsuc F."/>
            <person name="Lehrach H."/>
            <person name="Reinhardt R."/>
            <person name="Weissenbach J."/>
            <person name="Roy S.W."/>
            <person name="Artiguenave F."/>
            <person name="Postlethwait J.H."/>
            <person name="Manak J.R."/>
            <person name="Thompson E.M."/>
            <person name="Jaillon O."/>
            <person name="Du Pasquier L."/>
            <person name="Boudinot P."/>
            <person name="Liberles D.A."/>
            <person name="Volff J.N."/>
            <person name="Philippe H."/>
            <person name="Lenhard B."/>
            <person name="Roest Crollius H."/>
            <person name="Wincker P."/>
            <person name="Chourrout D."/>
        </authorList>
    </citation>
    <scope>NUCLEOTIDE SEQUENCE [LARGE SCALE GENOMIC DNA]</scope>
</reference>
<accession>E4Y085</accession>
<dbReference type="InParanoid" id="E4Y085"/>